<keyword evidence="1" id="KW-0472">Membrane</keyword>
<comment type="caution">
    <text evidence="2">The sequence shown here is derived from an EMBL/GenBank/DDBJ whole genome shotgun (WGS) entry which is preliminary data.</text>
</comment>
<keyword evidence="1" id="KW-1133">Transmembrane helix</keyword>
<evidence type="ECO:0000313" key="3">
    <source>
        <dbReference type="Proteomes" id="UP000034076"/>
    </source>
</evidence>
<keyword evidence="1" id="KW-0812">Transmembrane</keyword>
<feature type="transmembrane region" description="Helical" evidence="1">
    <location>
        <begin position="66"/>
        <end position="85"/>
    </location>
</feature>
<name>A0A0M2NJ93_9FIRM</name>
<dbReference type="AlphaFoldDB" id="A0A0M2NJ93"/>
<sequence length="164" mass="19004">MWYLYYSNIETGASNVNFYSYEYFTSHVKLTNQFELIFILILLAVAIFLVVQIIRKKISVQYKELALLLFILFSLMAGVKVSDAITAKNQQTRYQSNINSIDTLSGKLKVPQDQIFISTPDITDQTVYKVRNDYYTLYWSDDKQSFIAVKLDALVIDPINIINE</sequence>
<evidence type="ECO:0000256" key="1">
    <source>
        <dbReference type="SAM" id="Phobius"/>
    </source>
</evidence>
<dbReference type="RefSeq" id="WP_046442266.1">
    <property type="nucleotide sequence ID" value="NZ_LAYJ01000033.1"/>
</dbReference>
<reference evidence="2 3" key="1">
    <citation type="submission" date="2015-04" db="EMBL/GenBank/DDBJ databases">
        <title>Draft genome sequence of bacteremic isolate Catabacter hongkongensis type strain HKU16T.</title>
        <authorList>
            <person name="Lau S.K."/>
            <person name="Teng J.L."/>
            <person name="Huang Y."/>
            <person name="Curreem S.O."/>
            <person name="Tsui S.K."/>
            <person name="Woo P.C."/>
        </authorList>
    </citation>
    <scope>NUCLEOTIDE SEQUENCE [LARGE SCALE GENOMIC DNA]</scope>
    <source>
        <strain evidence="2 3">HKU16</strain>
    </source>
</reference>
<dbReference type="Proteomes" id="UP000034076">
    <property type="component" value="Unassembled WGS sequence"/>
</dbReference>
<gene>
    <name evidence="2" type="ORF">CHK_0351</name>
</gene>
<protein>
    <recommendedName>
        <fullName evidence="4">DUF3290 domain-containing protein</fullName>
    </recommendedName>
</protein>
<dbReference type="InterPro" id="IPR021707">
    <property type="entry name" value="DUF3290"/>
</dbReference>
<proteinExistence type="predicted"/>
<evidence type="ECO:0000313" key="2">
    <source>
        <dbReference type="EMBL" id="KKI52243.1"/>
    </source>
</evidence>
<dbReference type="STRING" id="270498.CHK_0351"/>
<accession>A0A0M2NJ93</accession>
<keyword evidence="3" id="KW-1185">Reference proteome</keyword>
<dbReference type="EMBL" id="LAYJ01000033">
    <property type="protein sequence ID" value="KKI52243.1"/>
    <property type="molecule type" value="Genomic_DNA"/>
</dbReference>
<evidence type="ECO:0008006" key="4">
    <source>
        <dbReference type="Google" id="ProtNLM"/>
    </source>
</evidence>
<dbReference type="Pfam" id="PF11694">
    <property type="entry name" value="DUF3290"/>
    <property type="match status" value="1"/>
</dbReference>
<organism evidence="2 3">
    <name type="scientific">Christensenella hongkongensis</name>
    <dbReference type="NCBI Taxonomy" id="270498"/>
    <lineage>
        <taxon>Bacteria</taxon>
        <taxon>Bacillati</taxon>
        <taxon>Bacillota</taxon>
        <taxon>Clostridia</taxon>
        <taxon>Christensenellales</taxon>
        <taxon>Christensenellaceae</taxon>
        <taxon>Christensenella</taxon>
    </lineage>
</organism>
<feature type="transmembrane region" description="Helical" evidence="1">
    <location>
        <begin position="36"/>
        <end position="54"/>
    </location>
</feature>